<gene>
    <name evidence="9" type="ORF">AYL99_08372</name>
</gene>
<evidence type="ECO:0000313" key="9">
    <source>
        <dbReference type="EMBL" id="OAP57634.1"/>
    </source>
</evidence>
<evidence type="ECO:0000256" key="7">
    <source>
        <dbReference type="SAM" id="MobiDB-lite"/>
    </source>
</evidence>
<dbReference type="GeneID" id="30012540"/>
<name>A0A178ZCW1_9EURO</name>
<evidence type="ECO:0000256" key="2">
    <source>
        <dbReference type="ARBA" id="ARBA00022723"/>
    </source>
</evidence>
<dbReference type="PANTHER" id="PTHR22726:SF1">
    <property type="entry name" value="METALLOENDOPEPTIDASE OMA1, MITOCHONDRIAL"/>
    <property type="match status" value="1"/>
</dbReference>
<dbReference type="InterPro" id="IPR001915">
    <property type="entry name" value="Peptidase_M48"/>
</dbReference>
<accession>A0A178ZCW1</accession>
<dbReference type="GO" id="GO:0046872">
    <property type="term" value="F:metal ion binding"/>
    <property type="evidence" value="ECO:0007669"/>
    <property type="project" value="UniProtKB-KW"/>
</dbReference>
<dbReference type="CDD" id="cd07331">
    <property type="entry name" value="M48C_Oma1_like"/>
    <property type="match status" value="1"/>
</dbReference>
<reference evidence="9 10" key="1">
    <citation type="submission" date="2016-04" db="EMBL/GenBank/DDBJ databases">
        <title>Draft genome of Fonsecaea erecta CBS 125763.</title>
        <authorList>
            <person name="Weiss V.A."/>
            <person name="Vicente V.A."/>
            <person name="Raittz R.T."/>
            <person name="Moreno L.F."/>
            <person name="De Souza E.M."/>
            <person name="Pedrosa F.O."/>
            <person name="Steffens M.B."/>
            <person name="Faoro H."/>
            <person name="Tadra-Sfeir M.Z."/>
            <person name="Najafzadeh M.J."/>
            <person name="Felipe M.S."/>
            <person name="Teixeira M."/>
            <person name="Sun J."/>
            <person name="Xi L."/>
            <person name="Gomes R."/>
            <person name="De Azevedo C.M."/>
            <person name="Salgado C.G."/>
            <person name="Da Silva M.B."/>
            <person name="Nascimento M.F."/>
            <person name="Queiroz-Telles F."/>
            <person name="Attili D.S."/>
            <person name="Gorbushina A."/>
        </authorList>
    </citation>
    <scope>NUCLEOTIDE SEQUENCE [LARGE SCALE GENOMIC DNA]</scope>
    <source>
        <strain evidence="9 10">CBS 125763</strain>
    </source>
</reference>
<evidence type="ECO:0000256" key="1">
    <source>
        <dbReference type="ARBA" id="ARBA00022670"/>
    </source>
</evidence>
<dbReference type="PANTHER" id="PTHR22726">
    <property type="entry name" value="METALLOENDOPEPTIDASE OMA1"/>
    <property type="match status" value="1"/>
</dbReference>
<keyword evidence="2" id="KW-0479">Metal-binding</keyword>
<evidence type="ECO:0000256" key="6">
    <source>
        <dbReference type="RuleBase" id="RU003983"/>
    </source>
</evidence>
<dbReference type="STRING" id="1367422.A0A178ZCW1"/>
<dbReference type="GO" id="GO:0004222">
    <property type="term" value="F:metalloendopeptidase activity"/>
    <property type="evidence" value="ECO:0007669"/>
    <property type="project" value="InterPro"/>
</dbReference>
<evidence type="ECO:0000256" key="5">
    <source>
        <dbReference type="ARBA" id="ARBA00023049"/>
    </source>
</evidence>
<keyword evidence="3 6" id="KW-0378">Hydrolase</keyword>
<feature type="domain" description="Peptidase M48" evidence="8">
    <location>
        <begin position="153"/>
        <end position="327"/>
    </location>
</feature>
<feature type="region of interest" description="Disordered" evidence="7">
    <location>
        <begin position="357"/>
        <end position="385"/>
    </location>
</feature>
<evidence type="ECO:0000313" key="10">
    <source>
        <dbReference type="Proteomes" id="UP000078343"/>
    </source>
</evidence>
<proteinExistence type="inferred from homology"/>
<evidence type="ECO:0000256" key="3">
    <source>
        <dbReference type="ARBA" id="ARBA00022801"/>
    </source>
</evidence>
<comment type="similarity">
    <text evidence="6">Belongs to the peptidase M48 family.</text>
</comment>
<dbReference type="EMBL" id="LVYI01000007">
    <property type="protein sequence ID" value="OAP57634.1"/>
    <property type="molecule type" value="Genomic_DNA"/>
</dbReference>
<keyword evidence="1 6" id="KW-0645">Protease</keyword>
<keyword evidence="5 6" id="KW-0482">Metalloprotease</keyword>
<dbReference type="Pfam" id="PF01435">
    <property type="entry name" value="Peptidase_M48"/>
    <property type="match status" value="1"/>
</dbReference>
<feature type="compositionally biased region" description="Gly residues" evidence="7">
    <location>
        <begin position="54"/>
        <end position="64"/>
    </location>
</feature>
<dbReference type="GO" id="GO:0006515">
    <property type="term" value="P:protein quality control for misfolded or incompletely synthesized proteins"/>
    <property type="evidence" value="ECO:0007669"/>
    <property type="project" value="TreeGrafter"/>
</dbReference>
<keyword evidence="4 6" id="KW-0862">Zinc</keyword>
<evidence type="ECO:0000256" key="4">
    <source>
        <dbReference type="ARBA" id="ARBA00022833"/>
    </source>
</evidence>
<dbReference type="GO" id="GO:0005743">
    <property type="term" value="C:mitochondrial inner membrane"/>
    <property type="evidence" value="ECO:0007669"/>
    <property type="project" value="TreeGrafter"/>
</dbReference>
<dbReference type="Proteomes" id="UP000078343">
    <property type="component" value="Unassembled WGS sequence"/>
</dbReference>
<dbReference type="AlphaFoldDB" id="A0A178ZCW1"/>
<comment type="caution">
    <text evidence="9">The sequence shown here is derived from an EMBL/GenBank/DDBJ whole genome shotgun (WGS) entry which is preliminary data.</text>
</comment>
<dbReference type="GO" id="GO:0034982">
    <property type="term" value="P:mitochondrial protein processing"/>
    <property type="evidence" value="ECO:0007669"/>
    <property type="project" value="TreeGrafter"/>
</dbReference>
<sequence>MLSFRAFQRAADQAARRPFQPSSRTILRFGQAPSFQPRRSASWGPNPRYKRFGDGNGSGRGQGQGQQWSNFGPVYRMQYLWRNYQRPLTVIGVGGGVFYVYNLEEVPVTHRRRFNMLSPAAEKEFFGGAGMYKSVLQEFQGKILPADHPLTMQVAKVVERLLPTTRGLAGDDWRVHVINEPREKNAFVMPGGKVFVFSGILPICESETGLAAVLGHEIAHNVAHHAAERASRSSFVLLAAWAVSLVFDISGQSGRAIAELLLSLPNSRTQEAEADRIGLLMMAEACYDPRAALDFWQRMKKASEFEPPQFLSTHPSHYNRAEQIKKWLPDAERVYADTGCGTASGYEDAFKQALTVQRPGREAQVRQQRPIMVGRNDNDDDDDFF</sequence>
<protein>
    <recommendedName>
        <fullName evidence="8">Peptidase M48 domain-containing protein</fullName>
    </recommendedName>
</protein>
<feature type="region of interest" description="Disordered" evidence="7">
    <location>
        <begin position="30"/>
        <end position="67"/>
    </location>
</feature>
<keyword evidence="10" id="KW-1185">Reference proteome</keyword>
<organism evidence="9 10">
    <name type="scientific">Fonsecaea erecta</name>
    <dbReference type="NCBI Taxonomy" id="1367422"/>
    <lineage>
        <taxon>Eukaryota</taxon>
        <taxon>Fungi</taxon>
        <taxon>Dikarya</taxon>
        <taxon>Ascomycota</taxon>
        <taxon>Pezizomycotina</taxon>
        <taxon>Eurotiomycetes</taxon>
        <taxon>Chaetothyriomycetidae</taxon>
        <taxon>Chaetothyriales</taxon>
        <taxon>Herpotrichiellaceae</taxon>
        <taxon>Fonsecaea</taxon>
    </lineage>
</organism>
<dbReference type="Gene3D" id="3.30.2010.10">
    <property type="entry name" value="Metalloproteases ('zincins'), catalytic domain"/>
    <property type="match status" value="1"/>
</dbReference>
<comment type="cofactor">
    <cofactor evidence="6">
        <name>Zn(2+)</name>
        <dbReference type="ChEBI" id="CHEBI:29105"/>
    </cofactor>
    <text evidence="6">Binds 1 zinc ion per subunit.</text>
</comment>
<dbReference type="InterPro" id="IPR051156">
    <property type="entry name" value="Mito/Outer_Membr_Metalloprot"/>
</dbReference>
<evidence type="ECO:0000259" key="8">
    <source>
        <dbReference type="Pfam" id="PF01435"/>
    </source>
</evidence>
<dbReference type="OrthoDB" id="7464992at2759"/>
<dbReference type="RefSeq" id="XP_018691001.1">
    <property type="nucleotide sequence ID" value="XM_018839880.1"/>
</dbReference>